<reference evidence="3 4" key="1">
    <citation type="submission" date="2012-02" db="EMBL/GenBank/DDBJ databases">
        <title>Whole genome shotgun sequence of Mobilicoccus pelagius NBRC 104925.</title>
        <authorList>
            <person name="Yoshida Y."/>
            <person name="Hosoyama A."/>
            <person name="Tsuchikane K."/>
            <person name="Katsumata H."/>
            <person name="Yamazaki S."/>
            <person name="Fujita N."/>
        </authorList>
    </citation>
    <scope>NUCLEOTIDE SEQUENCE [LARGE SCALE GENOMIC DNA]</scope>
    <source>
        <strain evidence="3 4">NBRC 104925</strain>
    </source>
</reference>
<proteinExistence type="predicted"/>
<feature type="compositionally biased region" description="Low complexity" evidence="1">
    <location>
        <begin position="8"/>
        <end position="18"/>
    </location>
</feature>
<evidence type="ECO:0000256" key="1">
    <source>
        <dbReference type="SAM" id="MobiDB-lite"/>
    </source>
</evidence>
<feature type="region of interest" description="Disordered" evidence="1">
    <location>
        <begin position="1"/>
        <end position="55"/>
    </location>
</feature>
<feature type="transmembrane region" description="Helical" evidence="2">
    <location>
        <begin position="232"/>
        <end position="256"/>
    </location>
</feature>
<name>H5URR5_9MICO</name>
<comment type="caution">
    <text evidence="3">The sequence shown here is derived from an EMBL/GenBank/DDBJ whole genome shotgun (WGS) entry which is preliminary data.</text>
</comment>
<dbReference type="EMBL" id="BAFE01000052">
    <property type="protein sequence ID" value="GAB48423.1"/>
    <property type="molecule type" value="Genomic_DNA"/>
</dbReference>
<organism evidence="3 4">
    <name type="scientific">Mobilicoccus pelagius NBRC 104925</name>
    <dbReference type="NCBI Taxonomy" id="1089455"/>
    <lineage>
        <taxon>Bacteria</taxon>
        <taxon>Bacillati</taxon>
        <taxon>Actinomycetota</taxon>
        <taxon>Actinomycetes</taxon>
        <taxon>Micrococcales</taxon>
        <taxon>Dermatophilaceae</taxon>
        <taxon>Mobilicoccus</taxon>
    </lineage>
</organism>
<feature type="transmembrane region" description="Helical" evidence="2">
    <location>
        <begin position="115"/>
        <end position="135"/>
    </location>
</feature>
<evidence type="ECO:0000313" key="4">
    <source>
        <dbReference type="Proteomes" id="UP000004367"/>
    </source>
</evidence>
<feature type="transmembrane region" description="Helical" evidence="2">
    <location>
        <begin position="262"/>
        <end position="281"/>
    </location>
</feature>
<sequence length="310" mass="32537">MTERDAPASRPTRSPARTPRGEAGREAASRPARVDAPACRAGSRPTPRGGPRASSRAAWIPKQHGAWAMLAVPFLVGVVRSGLAWPQIPLGIAWLVGYLGFAAAGLWLRSRRRRAYLTPVLVYGGVSLLGGLAALALRPGLLLWAPIYAPFAAVSLWFSARRADRALTNDIVTIVAASLMTLVAASAGRLGSVAAALRDGPLLGATLALAVYFVGTSLYVKTLIRERASHGYKVASIAYHATSTALAASLPFLVPVSHRPPAGVHVGLVVFFAVTTVRAAVLAGRRIRPMKVGLGELALSAALATLLLLW</sequence>
<dbReference type="STRING" id="1089455.MOPEL_073_00630"/>
<keyword evidence="2" id="KW-0472">Membrane</keyword>
<keyword evidence="4" id="KW-1185">Reference proteome</keyword>
<keyword evidence="2" id="KW-1133">Transmembrane helix</keyword>
<dbReference type="InterPro" id="IPR025576">
    <property type="entry name" value="YwiC"/>
</dbReference>
<accession>H5URR5</accession>
<gene>
    <name evidence="3" type="ORF">MOPEL_073_00630</name>
</gene>
<dbReference type="Proteomes" id="UP000004367">
    <property type="component" value="Unassembled WGS sequence"/>
</dbReference>
<evidence type="ECO:0000256" key="2">
    <source>
        <dbReference type="SAM" id="Phobius"/>
    </source>
</evidence>
<feature type="transmembrane region" description="Helical" evidence="2">
    <location>
        <begin position="66"/>
        <end position="85"/>
    </location>
</feature>
<protein>
    <recommendedName>
        <fullName evidence="5">YwiC-like protein</fullName>
    </recommendedName>
</protein>
<keyword evidence="2" id="KW-0812">Transmembrane</keyword>
<feature type="compositionally biased region" description="Basic and acidic residues" evidence="1">
    <location>
        <begin position="19"/>
        <end position="28"/>
    </location>
</feature>
<dbReference type="AlphaFoldDB" id="H5URR5"/>
<evidence type="ECO:0000313" key="3">
    <source>
        <dbReference type="EMBL" id="GAB48423.1"/>
    </source>
</evidence>
<dbReference type="Pfam" id="PF14256">
    <property type="entry name" value="YwiC"/>
    <property type="match status" value="1"/>
</dbReference>
<feature type="transmembrane region" description="Helical" evidence="2">
    <location>
        <begin position="171"/>
        <end position="190"/>
    </location>
</feature>
<dbReference type="RefSeq" id="WP_009482321.1">
    <property type="nucleotide sequence ID" value="NZ_BAFE01000052.1"/>
</dbReference>
<feature type="transmembrane region" description="Helical" evidence="2">
    <location>
        <begin position="202"/>
        <end position="220"/>
    </location>
</feature>
<evidence type="ECO:0008006" key="5">
    <source>
        <dbReference type="Google" id="ProtNLM"/>
    </source>
</evidence>
<feature type="transmembrane region" description="Helical" evidence="2">
    <location>
        <begin position="141"/>
        <end position="159"/>
    </location>
</feature>
<feature type="transmembrane region" description="Helical" evidence="2">
    <location>
        <begin position="91"/>
        <end position="108"/>
    </location>
</feature>
<dbReference type="eggNOG" id="ENOG502ZBRV">
    <property type="taxonomic scope" value="Bacteria"/>
</dbReference>